<accession>A0A417Y705</accession>
<dbReference type="Pfam" id="PF00005">
    <property type="entry name" value="ABC_tran"/>
    <property type="match status" value="1"/>
</dbReference>
<dbReference type="InterPro" id="IPR003593">
    <property type="entry name" value="AAA+_ATPase"/>
</dbReference>
<proteinExistence type="inferred from homology"/>
<evidence type="ECO:0000256" key="2">
    <source>
        <dbReference type="ARBA" id="ARBA00022448"/>
    </source>
</evidence>
<reference evidence="7 8" key="1">
    <citation type="submission" date="2018-09" db="EMBL/GenBank/DDBJ databases">
        <title>Genome sequencing of Nocardioides immobilis CCTCC AB 2017083 for comparison to Nocardioides silvaticus.</title>
        <authorList>
            <person name="Li C."/>
            <person name="Wang G."/>
        </authorList>
    </citation>
    <scope>NUCLEOTIDE SEQUENCE [LARGE SCALE GENOMIC DNA]</scope>
    <source>
        <strain evidence="7 8">CCTCC AB 2017083</strain>
    </source>
</reference>
<comment type="caution">
    <text evidence="7">The sequence shown here is derived from an EMBL/GenBank/DDBJ whole genome shotgun (WGS) entry which is preliminary data.</text>
</comment>
<evidence type="ECO:0000313" key="8">
    <source>
        <dbReference type="Proteomes" id="UP000283644"/>
    </source>
</evidence>
<gene>
    <name evidence="7" type="ORF">D0Z08_05255</name>
</gene>
<dbReference type="SMART" id="SM00382">
    <property type="entry name" value="AAA"/>
    <property type="match status" value="1"/>
</dbReference>
<dbReference type="GO" id="GO:0015658">
    <property type="term" value="F:branched-chain amino acid transmembrane transporter activity"/>
    <property type="evidence" value="ECO:0007669"/>
    <property type="project" value="TreeGrafter"/>
</dbReference>
<dbReference type="GO" id="GO:0016887">
    <property type="term" value="F:ATP hydrolysis activity"/>
    <property type="evidence" value="ECO:0007669"/>
    <property type="project" value="InterPro"/>
</dbReference>
<dbReference type="OrthoDB" id="9776369at2"/>
<keyword evidence="3" id="KW-0547">Nucleotide-binding</keyword>
<evidence type="ECO:0000256" key="5">
    <source>
        <dbReference type="ARBA" id="ARBA00022970"/>
    </source>
</evidence>
<evidence type="ECO:0000313" key="7">
    <source>
        <dbReference type="EMBL" id="RHW28375.1"/>
    </source>
</evidence>
<keyword evidence="4 7" id="KW-0067">ATP-binding</keyword>
<dbReference type="Gene3D" id="3.40.50.300">
    <property type="entry name" value="P-loop containing nucleotide triphosphate hydrolases"/>
    <property type="match status" value="1"/>
</dbReference>
<keyword evidence="8" id="KW-1185">Reference proteome</keyword>
<dbReference type="AlphaFoldDB" id="A0A417Y705"/>
<evidence type="ECO:0000259" key="6">
    <source>
        <dbReference type="PROSITE" id="PS50893"/>
    </source>
</evidence>
<keyword evidence="5" id="KW-0029">Amino-acid transport</keyword>
<keyword evidence="2" id="KW-0813">Transport</keyword>
<protein>
    <submittedName>
        <fullName evidence="7">ABC transporter ATP-binding protein</fullName>
    </submittedName>
</protein>
<evidence type="ECO:0000256" key="4">
    <source>
        <dbReference type="ARBA" id="ARBA00022840"/>
    </source>
</evidence>
<dbReference type="InterPro" id="IPR027417">
    <property type="entry name" value="P-loop_NTPase"/>
</dbReference>
<dbReference type="CDD" id="cd03224">
    <property type="entry name" value="ABC_TM1139_LivF_branched"/>
    <property type="match status" value="1"/>
</dbReference>
<name>A0A417Y705_9ACTN</name>
<dbReference type="EMBL" id="QXGH01000010">
    <property type="protein sequence ID" value="RHW28375.1"/>
    <property type="molecule type" value="Genomic_DNA"/>
</dbReference>
<feature type="domain" description="ABC transporter" evidence="6">
    <location>
        <begin position="2"/>
        <end position="233"/>
    </location>
</feature>
<evidence type="ECO:0000256" key="1">
    <source>
        <dbReference type="ARBA" id="ARBA00005417"/>
    </source>
</evidence>
<dbReference type="InterPro" id="IPR052156">
    <property type="entry name" value="BCAA_Transport_ATP-bd_LivF"/>
</dbReference>
<dbReference type="InterPro" id="IPR003439">
    <property type="entry name" value="ABC_transporter-like_ATP-bd"/>
</dbReference>
<dbReference type="RefSeq" id="WP_118923339.1">
    <property type="nucleotide sequence ID" value="NZ_QXGH01000010.1"/>
</dbReference>
<evidence type="ECO:0000256" key="3">
    <source>
        <dbReference type="ARBA" id="ARBA00022741"/>
    </source>
</evidence>
<comment type="similarity">
    <text evidence="1">Belongs to the ABC transporter superfamily.</text>
</comment>
<dbReference type="Proteomes" id="UP000283644">
    <property type="component" value="Unassembled WGS sequence"/>
</dbReference>
<dbReference type="GO" id="GO:0015807">
    <property type="term" value="P:L-amino acid transport"/>
    <property type="evidence" value="ECO:0007669"/>
    <property type="project" value="TreeGrafter"/>
</dbReference>
<dbReference type="InterPro" id="IPR017871">
    <property type="entry name" value="ABC_transporter-like_CS"/>
</dbReference>
<dbReference type="PROSITE" id="PS00211">
    <property type="entry name" value="ABC_TRANSPORTER_1"/>
    <property type="match status" value="1"/>
</dbReference>
<dbReference type="PANTHER" id="PTHR43820">
    <property type="entry name" value="HIGH-AFFINITY BRANCHED-CHAIN AMINO ACID TRANSPORT ATP-BINDING PROTEIN LIVF"/>
    <property type="match status" value="1"/>
</dbReference>
<dbReference type="SUPFAM" id="SSF52540">
    <property type="entry name" value="P-loop containing nucleoside triphosphate hydrolases"/>
    <property type="match status" value="1"/>
</dbReference>
<dbReference type="GO" id="GO:0005524">
    <property type="term" value="F:ATP binding"/>
    <property type="evidence" value="ECO:0007669"/>
    <property type="project" value="UniProtKB-KW"/>
</dbReference>
<dbReference type="PANTHER" id="PTHR43820:SF4">
    <property type="entry name" value="HIGH-AFFINITY BRANCHED-CHAIN AMINO ACID TRANSPORT ATP-BINDING PROTEIN LIVF"/>
    <property type="match status" value="1"/>
</dbReference>
<organism evidence="7 8">
    <name type="scientific">Nocardioides immobilis</name>
    <dbReference type="NCBI Taxonomy" id="2049295"/>
    <lineage>
        <taxon>Bacteria</taxon>
        <taxon>Bacillati</taxon>
        <taxon>Actinomycetota</taxon>
        <taxon>Actinomycetes</taxon>
        <taxon>Propionibacteriales</taxon>
        <taxon>Nocardioidaceae</taxon>
        <taxon>Nocardioides</taxon>
    </lineage>
</organism>
<dbReference type="PROSITE" id="PS50893">
    <property type="entry name" value="ABC_TRANSPORTER_2"/>
    <property type="match status" value="1"/>
</dbReference>
<sequence length="238" mass="25576">MLELTHARIGYGPVTVVGDLNLTVGDGESVFLIGPNGAGKSTTLRGISGLNGLQAGTMTWDGQDITHLPASRRAARGIAVVPEGRHVFTQLTVQENLEVAARAVNRAAVRERIDEVFDLFPRLRERQHSFGGLLSGGEQQMLAIGRALAQRPRLLIIDELSLGLAPVIYQHVGETVRELAAGGLSVLLVEQNARLAMRICSRGYLLAHGEVVLAGTVEELERTDEMRDLYLGGLGKVG</sequence>